<proteinExistence type="predicted"/>
<organism evidence="1 2">
    <name type="scientific">Lactococcus phage WRP3</name>
    <dbReference type="NCBI Taxonomy" id="1560313"/>
    <lineage>
        <taxon>Viruses</taxon>
        <taxon>Duplodnaviria</taxon>
        <taxon>Heunggongvirae</taxon>
        <taxon>Uroviricota</taxon>
        <taxon>Caudoviricetes</taxon>
        <taxon>Audreyjarvisvirus</taxon>
        <taxon>Audreyjarvisvirus WRP3</taxon>
    </lineage>
</organism>
<dbReference type="GeneID" id="24722324"/>
<name>A0A0D3MT50_9CAUD</name>
<dbReference type="EMBL" id="KM677185">
    <property type="protein sequence ID" value="AIX12561.1"/>
    <property type="molecule type" value="Genomic_DNA"/>
</dbReference>
<evidence type="ECO:0000313" key="2">
    <source>
        <dbReference type="Proteomes" id="UP000032686"/>
    </source>
</evidence>
<dbReference type="KEGG" id="vg:24722324"/>
<protein>
    <recommendedName>
        <fullName evidence="3">Methyltransferase</fullName>
    </recommendedName>
</protein>
<dbReference type="InterPro" id="IPR029063">
    <property type="entry name" value="SAM-dependent_MTases_sf"/>
</dbReference>
<keyword evidence="2" id="KW-1185">Reference proteome</keyword>
<dbReference type="Gene3D" id="3.40.50.150">
    <property type="entry name" value="Vaccinia Virus protein VP39"/>
    <property type="match status" value="1"/>
</dbReference>
<reference evidence="1 2" key="1">
    <citation type="journal article" date="2015" name="Appl. Environ. Microbiol.">
        <title>Lactococcal 949 group phages recognize a carbohydrate receptor on the host cell surface.</title>
        <authorList>
            <person name="Mahony J."/>
            <person name="Randazzo W."/>
            <person name="Neve H."/>
            <person name="Settanni L."/>
            <person name="van Sinderen D."/>
        </authorList>
    </citation>
    <scope>NUCLEOTIDE SEQUENCE [LARGE SCALE GENOMIC DNA]</scope>
    <source>
        <strain evidence="1">WRP3</strain>
    </source>
</reference>
<dbReference type="OrthoDB" id="6883at10239"/>
<dbReference type="RefSeq" id="YP_009147715.1">
    <property type="nucleotide sequence ID" value="NC_027341.1"/>
</dbReference>
<sequence>MNIKEEYRKGNILVLGFSDSNILKDLDNESNALFGVSFDSKAVQDAYNEGFYNVFDYNITNINKLFSDGLFDTIILDRALHKVFTLNQNQGVSKSATTGAKKAIIMMSQIWGLLKDDGIVLIQDSMKPVTSFRYDAVSYVPTEKFEDYLTDVKETENVVKLGEPQNTREALTLVDFLHFGKGYVEHTIGVQYMPFDLQEIQYYLDLVGFEIIKASTNVDKELLEFSREVQYYNLSHENIFPNTEYILKLRKK</sequence>
<evidence type="ECO:0008006" key="3">
    <source>
        <dbReference type="Google" id="ProtNLM"/>
    </source>
</evidence>
<evidence type="ECO:0000313" key="1">
    <source>
        <dbReference type="EMBL" id="AIX12561.1"/>
    </source>
</evidence>
<accession>A0A0D3MT50</accession>
<gene>
    <name evidence="1" type="ORF">WRP3_058</name>
</gene>
<dbReference type="Proteomes" id="UP000032686">
    <property type="component" value="Segment"/>
</dbReference>
<dbReference type="SUPFAM" id="SSF53335">
    <property type="entry name" value="S-adenosyl-L-methionine-dependent methyltransferases"/>
    <property type="match status" value="1"/>
</dbReference>